<dbReference type="EMBL" id="KZ772783">
    <property type="protein sequence ID" value="PTQ31452.1"/>
    <property type="molecule type" value="Genomic_DNA"/>
</dbReference>
<dbReference type="Proteomes" id="UP000244005">
    <property type="component" value="Unassembled WGS sequence"/>
</dbReference>
<accession>A0A2R6WC67</accession>
<proteinExistence type="predicted"/>
<keyword evidence="2" id="KW-1185">Reference proteome</keyword>
<dbReference type="Gramene" id="Mp7g16070.1">
    <property type="protein sequence ID" value="Mp7g16070.1.cds1"/>
    <property type="gene ID" value="Mp7g16070"/>
</dbReference>
<gene>
    <name evidence="1" type="ORF">MARPO_0111s0013</name>
</gene>
<organism evidence="1 2">
    <name type="scientific">Marchantia polymorpha</name>
    <name type="common">Common liverwort</name>
    <name type="synonym">Marchantia aquatica</name>
    <dbReference type="NCBI Taxonomy" id="3197"/>
    <lineage>
        <taxon>Eukaryota</taxon>
        <taxon>Viridiplantae</taxon>
        <taxon>Streptophyta</taxon>
        <taxon>Embryophyta</taxon>
        <taxon>Marchantiophyta</taxon>
        <taxon>Marchantiopsida</taxon>
        <taxon>Marchantiidae</taxon>
        <taxon>Marchantiales</taxon>
        <taxon>Marchantiaceae</taxon>
        <taxon>Marchantia</taxon>
    </lineage>
</organism>
<protein>
    <submittedName>
        <fullName evidence="1">Uncharacterized protein</fullName>
    </submittedName>
</protein>
<evidence type="ECO:0000313" key="2">
    <source>
        <dbReference type="Proteomes" id="UP000244005"/>
    </source>
</evidence>
<name>A0A2R6WC67_MARPO</name>
<sequence length="89" mass="10274">MPCVPRLTGFKISLPARSSITPSPFVRPRVWQRRLDICVIGWRCSHQSFCWKTFRSPGSHFTWRSDVKSSLLYSLGSHTCQTFGTDNRL</sequence>
<dbReference type="AlphaFoldDB" id="A0A2R6WC67"/>
<reference evidence="2" key="1">
    <citation type="journal article" date="2017" name="Cell">
        <title>Insights into land plant evolution garnered from the Marchantia polymorpha genome.</title>
        <authorList>
            <person name="Bowman J.L."/>
            <person name="Kohchi T."/>
            <person name="Yamato K.T."/>
            <person name="Jenkins J."/>
            <person name="Shu S."/>
            <person name="Ishizaki K."/>
            <person name="Yamaoka S."/>
            <person name="Nishihama R."/>
            <person name="Nakamura Y."/>
            <person name="Berger F."/>
            <person name="Adam C."/>
            <person name="Aki S.S."/>
            <person name="Althoff F."/>
            <person name="Araki T."/>
            <person name="Arteaga-Vazquez M.A."/>
            <person name="Balasubrmanian S."/>
            <person name="Barry K."/>
            <person name="Bauer D."/>
            <person name="Boehm C.R."/>
            <person name="Briginshaw L."/>
            <person name="Caballero-Perez J."/>
            <person name="Catarino B."/>
            <person name="Chen F."/>
            <person name="Chiyoda S."/>
            <person name="Chovatia M."/>
            <person name="Davies K.M."/>
            <person name="Delmans M."/>
            <person name="Demura T."/>
            <person name="Dierschke T."/>
            <person name="Dolan L."/>
            <person name="Dorantes-Acosta A.E."/>
            <person name="Eklund D.M."/>
            <person name="Florent S.N."/>
            <person name="Flores-Sandoval E."/>
            <person name="Fujiyama A."/>
            <person name="Fukuzawa H."/>
            <person name="Galik B."/>
            <person name="Grimanelli D."/>
            <person name="Grimwood J."/>
            <person name="Grossniklaus U."/>
            <person name="Hamada T."/>
            <person name="Haseloff J."/>
            <person name="Hetherington A.J."/>
            <person name="Higo A."/>
            <person name="Hirakawa Y."/>
            <person name="Hundley H.N."/>
            <person name="Ikeda Y."/>
            <person name="Inoue K."/>
            <person name="Inoue S.I."/>
            <person name="Ishida S."/>
            <person name="Jia Q."/>
            <person name="Kakita M."/>
            <person name="Kanazawa T."/>
            <person name="Kawai Y."/>
            <person name="Kawashima T."/>
            <person name="Kennedy M."/>
            <person name="Kinose K."/>
            <person name="Kinoshita T."/>
            <person name="Kohara Y."/>
            <person name="Koide E."/>
            <person name="Komatsu K."/>
            <person name="Kopischke S."/>
            <person name="Kubo M."/>
            <person name="Kyozuka J."/>
            <person name="Lagercrantz U."/>
            <person name="Lin S.S."/>
            <person name="Lindquist E."/>
            <person name="Lipzen A.M."/>
            <person name="Lu C.W."/>
            <person name="De Luna E."/>
            <person name="Martienssen R.A."/>
            <person name="Minamino N."/>
            <person name="Mizutani M."/>
            <person name="Mizutani M."/>
            <person name="Mochizuki N."/>
            <person name="Monte I."/>
            <person name="Mosher R."/>
            <person name="Nagasaki H."/>
            <person name="Nakagami H."/>
            <person name="Naramoto S."/>
            <person name="Nishitani K."/>
            <person name="Ohtani M."/>
            <person name="Okamoto T."/>
            <person name="Okumura M."/>
            <person name="Phillips J."/>
            <person name="Pollak B."/>
            <person name="Reinders A."/>
            <person name="Rovekamp M."/>
            <person name="Sano R."/>
            <person name="Sawa S."/>
            <person name="Schmid M.W."/>
            <person name="Shirakawa M."/>
            <person name="Solano R."/>
            <person name="Spunde A."/>
            <person name="Suetsugu N."/>
            <person name="Sugano S."/>
            <person name="Sugiyama A."/>
            <person name="Sun R."/>
            <person name="Suzuki Y."/>
            <person name="Takenaka M."/>
            <person name="Takezawa D."/>
            <person name="Tomogane H."/>
            <person name="Tsuzuki M."/>
            <person name="Ueda T."/>
            <person name="Umeda M."/>
            <person name="Ward J.M."/>
            <person name="Watanabe Y."/>
            <person name="Yazaki K."/>
            <person name="Yokoyama R."/>
            <person name="Yoshitake Y."/>
            <person name="Yotsui I."/>
            <person name="Zachgo S."/>
            <person name="Schmutz J."/>
        </authorList>
    </citation>
    <scope>NUCLEOTIDE SEQUENCE [LARGE SCALE GENOMIC DNA]</scope>
    <source>
        <strain evidence="2">Tak-1</strain>
    </source>
</reference>
<evidence type="ECO:0000313" key="1">
    <source>
        <dbReference type="EMBL" id="PTQ31452.1"/>
    </source>
</evidence>